<evidence type="ECO:0000313" key="3">
    <source>
        <dbReference type="Proteomes" id="UP000663844"/>
    </source>
</evidence>
<comment type="caution">
    <text evidence="2">The sequence shown here is derived from an EMBL/GenBank/DDBJ whole genome shotgun (WGS) entry which is preliminary data.</text>
</comment>
<gene>
    <name evidence="2" type="ORF">OXD698_LOCUS19133</name>
</gene>
<protein>
    <submittedName>
        <fullName evidence="2">Uncharacterized protein</fullName>
    </submittedName>
</protein>
<proteinExistence type="predicted"/>
<dbReference type="Proteomes" id="UP000663844">
    <property type="component" value="Unassembled WGS sequence"/>
</dbReference>
<dbReference type="AlphaFoldDB" id="A0A819D079"/>
<sequence length="289" mass="30334">MLFFSAFFVNRTSGDFNVSCRNCSRDLIDSSGVFSISVCSCSRDTGGCGCFSTNVGSSGDFSANGCSCSRDTGGCGCFSTNVGSSGDFSANGCSCSRDTGRCSCFSTNIDSSGDFNISGCSCSHDTGRCGCFSTNIDSSGISNSSSNRSDGSSSSRSDDVDVSSGNYSRGFENVLSYQCYYCEYPTDTRCLDPFNTTTLTTVTGSAACLATKGRLNGKDIIGRQGLTYPQMDQHCIGGINGCKYGRRGNDNAEICCCTSDKCNNGNTQVGKLYLIGLIAGGRFILQLLF</sequence>
<reference evidence="2" key="1">
    <citation type="submission" date="2021-02" db="EMBL/GenBank/DDBJ databases">
        <authorList>
            <person name="Nowell W R."/>
        </authorList>
    </citation>
    <scope>NUCLEOTIDE SEQUENCE</scope>
</reference>
<name>A0A819D079_9BILA</name>
<evidence type="ECO:0000313" key="2">
    <source>
        <dbReference type="EMBL" id="CAF3815938.1"/>
    </source>
</evidence>
<evidence type="ECO:0000256" key="1">
    <source>
        <dbReference type="SAM" id="MobiDB-lite"/>
    </source>
</evidence>
<feature type="region of interest" description="Disordered" evidence="1">
    <location>
        <begin position="140"/>
        <end position="163"/>
    </location>
</feature>
<dbReference type="EMBL" id="CAJOAZ010001447">
    <property type="protein sequence ID" value="CAF3815938.1"/>
    <property type="molecule type" value="Genomic_DNA"/>
</dbReference>
<organism evidence="2 3">
    <name type="scientific">Adineta steineri</name>
    <dbReference type="NCBI Taxonomy" id="433720"/>
    <lineage>
        <taxon>Eukaryota</taxon>
        <taxon>Metazoa</taxon>
        <taxon>Spiralia</taxon>
        <taxon>Gnathifera</taxon>
        <taxon>Rotifera</taxon>
        <taxon>Eurotatoria</taxon>
        <taxon>Bdelloidea</taxon>
        <taxon>Adinetida</taxon>
        <taxon>Adinetidae</taxon>
        <taxon>Adineta</taxon>
    </lineage>
</organism>
<feature type="compositionally biased region" description="Low complexity" evidence="1">
    <location>
        <begin position="140"/>
        <end position="155"/>
    </location>
</feature>
<accession>A0A819D079</accession>